<proteinExistence type="predicted"/>
<sequence>MTDPEVWTTPEVAKFCGIKDTVVSNRMIRLGVPVYDREPGRAGRNRYLANLVRDAVAKAPGKGNRTPRKPAPPT</sequence>
<evidence type="ECO:0000313" key="1">
    <source>
        <dbReference type="EMBL" id="ANZ35271.1"/>
    </source>
</evidence>
<dbReference type="RefSeq" id="WP_065913687.1">
    <property type="nucleotide sequence ID" value="NZ_CP016793.1"/>
</dbReference>
<gene>
    <name evidence="1" type="ORF">BBK82_03450</name>
</gene>
<organism evidence="1 2">
    <name type="scientific">Lentzea guizhouensis</name>
    <dbReference type="NCBI Taxonomy" id="1586287"/>
    <lineage>
        <taxon>Bacteria</taxon>
        <taxon>Bacillati</taxon>
        <taxon>Actinomycetota</taxon>
        <taxon>Actinomycetes</taxon>
        <taxon>Pseudonocardiales</taxon>
        <taxon>Pseudonocardiaceae</taxon>
        <taxon>Lentzea</taxon>
    </lineage>
</organism>
<name>A0A1B2HC13_9PSEU</name>
<accession>A0A1B2HC13</accession>
<dbReference type="KEGG" id="led:BBK82_03450"/>
<dbReference type="EMBL" id="CP016793">
    <property type="protein sequence ID" value="ANZ35271.1"/>
    <property type="molecule type" value="Genomic_DNA"/>
</dbReference>
<dbReference type="STRING" id="1586287.BBK82_03450"/>
<dbReference type="OrthoDB" id="3699200at2"/>
<reference evidence="1 2" key="1">
    <citation type="submission" date="2016-07" db="EMBL/GenBank/DDBJ databases">
        <title>Complete genome sequence of the Lentzea guizhouensis DHS C013.</title>
        <authorList>
            <person name="Cao C."/>
        </authorList>
    </citation>
    <scope>NUCLEOTIDE SEQUENCE [LARGE SCALE GENOMIC DNA]</scope>
    <source>
        <strain evidence="1 2">DHS C013</strain>
    </source>
</reference>
<dbReference type="Proteomes" id="UP000093053">
    <property type="component" value="Chromosome"/>
</dbReference>
<keyword evidence="2" id="KW-1185">Reference proteome</keyword>
<evidence type="ECO:0008006" key="3">
    <source>
        <dbReference type="Google" id="ProtNLM"/>
    </source>
</evidence>
<dbReference type="AlphaFoldDB" id="A0A1B2HC13"/>
<protein>
    <recommendedName>
        <fullName evidence="3">DNA-binding protein</fullName>
    </recommendedName>
</protein>
<evidence type="ECO:0000313" key="2">
    <source>
        <dbReference type="Proteomes" id="UP000093053"/>
    </source>
</evidence>